<name>A0AAV7T1H4_PLEWA</name>
<evidence type="ECO:0008006" key="3">
    <source>
        <dbReference type="Google" id="ProtNLM"/>
    </source>
</evidence>
<comment type="caution">
    <text evidence="1">The sequence shown here is derived from an EMBL/GenBank/DDBJ whole genome shotgun (WGS) entry which is preliminary data.</text>
</comment>
<gene>
    <name evidence="1" type="ORF">NDU88_002176</name>
</gene>
<dbReference type="Proteomes" id="UP001066276">
    <property type="component" value="Chromosome 4_1"/>
</dbReference>
<accession>A0AAV7T1H4</accession>
<organism evidence="1 2">
    <name type="scientific">Pleurodeles waltl</name>
    <name type="common">Iberian ribbed newt</name>
    <dbReference type="NCBI Taxonomy" id="8319"/>
    <lineage>
        <taxon>Eukaryota</taxon>
        <taxon>Metazoa</taxon>
        <taxon>Chordata</taxon>
        <taxon>Craniata</taxon>
        <taxon>Vertebrata</taxon>
        <taxon>Euteleostomi</taxon>
        <taxon>Amphibia</taxon>
        <taxon>Batrachia</taxon>
        <taxon>Caudata</taxon>
        <taxon>Salamandroidea</taxon>
        <taxon>Salamandridae</taxon>
        <taxon>Pleurodelinae</taxon>
        <taxon>Pleurodeles</taxon>
    </lineage>
</organism>
<reference evidence="1" key="1">
    <citation type="journal article" date="2022" name="bioRxiv">
        <title>Sequencing and chromosome-scale assembly of the giantPleurodeles waltlgenome.</title>
        <authorList>
            <person name="Brown T."/>
            <person name="Elewa A."/>
            <person name="Iarovenko S."/>
            <person name="Subramanian E."/>
            <person name="Araus A.J."/>
            <person name="Petzold A."/>
            <person name="Susuki M."/>
            <person name="Suzuki K.-i.T."/>
            <person name="Hayashi T."/>
            <person name="Toyoda A."/>
            <person name="Oliveira C."/>
            <person name="Osipova E."/>
            <person name="Leigh N.D."/>
            <person name="Simon A."/>
            <person name="Yun M.H."/>
        </authorList>
    </citation>
    <scope>NUCLEOTIDE SEQUENCE</scope>
    <source>
        <strain evidence="1">20211129_DDA</strain>
        <tissue evidence="1">Liver</tissue>
    </source>
</reference>
<sequence>MWGGGALSLLLFSPATSLLFFVEFLGLLTPGASLLSPQRHSSPDRLTERHFLRLSLRLSADTAAGSLGVLAVSHLGSRTPQWNSLGRRPITLHTPRPTWRAISGTGFVGRRRLSHGRSPPTFLTVSRVG</sequence>
<dbReference type="EMBL" id="JANPWB010000007">
    <property type="protein sequence ID" value="KAJ1170298.1"/>
    <property type="molecule type" value="Genomic_DNA"/>
</dbReference>
<protein>
    <recommendedName>
        <fullName evidence="3">Secreted protein</fullName>
    </recommendedName>
</protein>
<evidence type="ECO:0000313" key="1">
    <source>
        <dbReference type="EMBL" id="KAJ1170298.1"/>
    </source>
</evidence>
<proteinExistence type="predicted"/>
<keyword evidence="2" id="KW-1185">Reference proteome</keyword>
<dbReference type="AlphaFoldDB" id="A0AAV7T1H4"/>
<evidence type="ECO:0000313" key="2">
    <source>
        <dbReference type="Proteomes" id="UP001066276"/>
    </source>
</evidence>